<keyword evidence="2" id="KW-1185">Reference proteome</keyword>
<reference evidence="2" key="1">
    <citation type="journal article" date="2019" name="Int. J. Syst. Evol. Microbiol.">
        <title>The Global Catalogue of Microorganisms (GCM) 10K type strain sequencing project: providing services to taxonomists for standard genome sequencing and annotation.</title>
        <authorList>
            <consortium name="The Broad Institute Genomics Platform"/>
            <consortium name="The Broad Institute Genome Sequencing Center for Infectious Disease"/>
            <person name="Wu L."/>
            <person name="Ma J."/>
        </authorList>
    </citation>
    <scope>NUCLEOTIDE SEQUENCE [LARGE SCALE GENOMIC DNA]</scope>
    <source>
        <strain evidence="2">JCM 16902</strain>
    </source>
</reference>
<dbReference type="RefSeq" id="WP_231482940.1">
    <property type="nucleotide sequence ID" value="NZ_BAAAZO010000003.1"/>
</dbReference>
<sequence length="84" mass="9620">MYAVELLPEMREQLEDLSVSAVASFTEVLVMLEVGPWSGDSLNRERPENNMRSVAFGPERQGLVVYLILEDQRRVIPLSLTWIE</sequence>
<gene>
    <name evidence="1" type="ORF">GCM10022223_20120</name>
</gene>
<dbReference type="EMBL" id="BAAAZO010000003">
    <property type="protein sequence ID" value="GAA3604461.1"/>
    <property type="molecule type" value="Genomic_DNA"/>
</dbReference>
<proteinExistence type="predicted"/>
<dbReference type="Proteomes" id="UP001501074">
    <property type="component" value="Unassembled WGS sequence"/>
</dbReference>
<evidence type="ECO:0000313" key="2">
    <source>
        <dbReference type="Proteomes" id="UP001501074"/>
    </source>
</evidence>
<protein>
    <submittedName>
        <fullName evidence="1">Uncharacterized protein</fullName>
    </submittedName>
</protein>
<organism evidence="1 2">
    <name type="scientific">Kineosporia mesophila</name>
    <dbReference type="NCBI Taxonomy" id="566012"/>
    <lineage>
        <taxon>Bacteria</taxon>
        <taxon>Bacillati</taxon>
        <taxon>Actinomycetota</taxon>
        <taxon>Actinomycetes</taxon>
        <taxon>Kineosporiales</taxon>
        <taxon>Kineosporiaceae</taxon>
        <taxon>Kineosporia</taxon>
    </lineage>
</organism>
<comment type="caution">
    <text evidence="1">The sequence shown here is derived from an EMBL/GenBank/DDBJ whole genome shotgun (WGS) entry which is preliminary data.</text>
</comment>
<accession>A0ABP6ZF76</accession>
<name>A0ABP6ZF76_9ACTN</name>
<evidence type="ECO:0000313" key="1">
    <source>
        <dbReference type="EMBL" id="GAA3604461.1"/>
    </source>
</evidence>